<dbReference type="RefSeq" id="WP_208112236.1">
    <property type="nucleotide sequence ID" value="NZ_BSPM01000007.1"/>
</dbReference>
<dbReference type="GO" id="GO:0031012">
    <property type="term" value="C:extracellular matrix"/>
    <property type="evidence" value="ECO:0007669"/>
    <property type="project" value="TreeGrafter"/>
</dbReference>
<dbReference type="InterPro" id="IPR008160">
    <property type="entry name" value="Collagen"/>
</dbReference>
<dbReference type="Proteomes" id="UP000294547">
    <property type="component" value="Unassembled WGS sequence"/>
</dbReference>
<dbReference type="InterPro" id="IPR050149">
    <property type="entry name" value="Collagen_superfamily"/>
</dbReference>
<dbReference type="Pfam" id="PF01391">
    <property type="entry name" value="Collagen"/>
    <property type="match status" value="1"/>
</dbReference>
<protein>
    <submittedName>
        <fullName evidence="3">Collagen triple helix repeat protein</fullName>
    </submittedName>
</protein>
<keyword evidence="3" id="KW-0176">Collagen</keyword>
<feature type="region of interest" description="Disordered" evidence="1">
    <location>
        <begin position="104"/>
        <end position="175"/>
    </location>
</feature>
<keyword evidence="2" id="KW-0732">Signal</keyword>
<gene>
    <name evidence="3" type="ORF">EDD54_3915</name>
</gene>
<evidence type="ECO:0000313" key="3">
    <source>
        <dbReference type="EMBL" id="TDP82646.1"/>
    </source>
</evidence>
<dbReference type="GO" id="GO:0005615">
    <property type="term" value="C:extracellular space"/>
    <property type="evidence" value="ECO:0007669"/>
    <property type="project" value="TreeGrafter"/>
</dbReference>
<dbReference type="PANTHER" id="PTHR24023">
    <property type="entry name" value="COLLAGEN ALPHA"/>
    <property type="match status" value="1"/>
</dbReference>
<name>A0A4R6RAH6_9HYPH</name>
<organism evidence="3 4">
    <name type="scientific">Oharaeibacter diazotrophicus</name>
    <dbReference type="NCBI Taxonomy" id="1920512"/>
    <lineage>
        <taxon>Bacteria</taxon>
        <taxon>Pseudomonadati</taxon>
        <taxon>Pseudomonadota</taxon>
        <taxon>Alphaproteobacteria</taxon>
        <taxon>Hyphomicrobiales</taxon>
        <taxon>Pleomorphomonadaceae</taxon>
        <taxon>Oharaeibacter</taxon>
    </lineage>
</organism>
<keyword evidence="4" id="KW-1185">Reference proteome</keyword>
<accession>A0A4R6RAH6</accession>
<evidence type="ECO:0000256" key="2">
    <source>
        <dbReference type="SAM" id="SignalP"/>
    </source>
</evidence>
<dbReference type="EMBL" id="SNXY01000010">
    <property type="protein sequence ID" value="TDP82646.1"/>
    <property type="molecule type" value="Genomic_DNA"/>
</dbReference>
<feature type="compositionally biased region" description="Low complexity" evidence="1">
    <location>
        <begin position="110"/>
        <end position="167"/>
    </location>
</feature>
<reference evidence="3 4" key="1">
    <citation type="submission" date="2019-03" db="EMBL/GenBank/DDBJ databases">
        <title>Genomic Encyclopedia of Type Strains, Phase IV (KMG-IV): sequencing the most valuable type-strain genomes for metagenomic binning, comparative biology and taxonomic classification.</title>
        <authorList>
            <person name="Goeker M."/>
        </authorList>
    </citation>
    <scope>NUCLEOTIDE SEQUENCE [LARGE SCALE GENOMIC DNA]</scope>
    <source>
        <strain evidence="3 4">DSM 102969</strain>
    </source>
</reference>
<proteinExistence type="predicted"/>
<dbReference type="PANTHER" id="PTHR24023:SF1082">
    <property type="entry name" value="COLLAGEN TRIPLE HELIX REPEAT"/>
    <property type="match status" value="1"/>
</dbReference>
<evidence type="ECO:0000313" key="4">
    <source>
        <dbReference type="Proteomes" id="UP000294547"/>
    </source>
</evidence>
<sequence length="307" mass="30405">MTYRLPLAALLAAAIAAPAAAATSGAGLDVAVAQIDAGRLVVSGKAATPGLTIRIVGTAYSTKAAADGSFRFTLAYRPATCKLALSTAEGTLNLFLGKCGPTGPKGPKGDTGPAGAKGDTGPAGAAGPAGPAGAKGAKGDTGAAGPAGAKGDTGAAGPTGPTGATGPQGPSGILDTWTVAGLPKDTGRGGYTFGFSPGFVSIPVTSAKQRIFATASMSARALSGQWGVDWGICWRDQADGVLHTDFAYYTFGWFGYASQNNSLSINTILELAPGTTYDVGPCIAVEQEGKIDFNAGAHASLMSFEVR</sequence>
<dbReference type="AlphaFoldDB" id="A0A4R6RAH6"/>
<comment type="caution">
    <text evidence="3">The sequence shown here is derived from an EMBL/GenBank/DDBJ whole genome shotgun (WGS) entry which is preliminary data.</text>
</comment>
<evidence type="ECO:0000256" key="1">
    <source>
        <dbReference type="SAM" id="MobiDB-lite"/>
    </source>
</evidence>
<feature type="chain" id="PRO_5020924620" evidence="2">
    <location>
        <begin position="22"/>
        <end position="307"/>
    </location>
</feature>
<feature type="signal peptide" evidence="2">
    <location>
        <begin position="1"/>
        <end position="21"/>
    </location>
</feature>